<evidence type="ECO:0000256" key="2">
    <source>
        <dbReference type="SAM" id="SignalP"/>
    </source>
</evidence>
<evidence type="ECO:0000313" key="3">
    <source>
        <dbReference type="EMBL" id="SUC33755.1"/>
    </source>
</evidence>
<dbReference type="RefSeq" id="WP_113532743.1">
    <property type="nucleotide sequence ID" value="NZ_UGUA01000001.1"/>
</dbReference>
<sequence length="363" mass="40477">MAYRRFIKTSLAVLVGCTVYSHSFLAVAAYGQEQEIKTSGDVYAGGKEFQKEKDQGWFWKKDPPMPVKEEPVPAPEPEKKPDDEKEQDKQMPVAPPSPPSAQEEKKGPAPFSVVWFRENIQDIRDRAIDDPTPENVRAYLLAQRIMLDKASRYKDMAQLISITDPIIDETGRRSTSSFGSLSQSVSAEENEKQVAREIGKKAGLFFFFKGEGCKLCSQQASVMQTFSYLTNIPVIPISIDGHNLPGNPFPNVRVDDGQAKKLQIRNVPAIALAIPPDQTRIVSFGPISADQLVKRTVLIAHDAGLVSDDSYKSTLPFNDNGYIDSDILKDMPEEYMQNPDQFIKYIQTKAGYTPTDQSPPAKK</sequence>
<dbReference type="EMBL" id="UGUA01000001">
    <property type="protein sequence ID" value="SUC33755.1"/>
    <property type="molecule type" value="Genomic_DNA"/>
</dbReference>
<feature type="region of interest" description="Disordered" evidence="1">
    <location>
        <begin position="54"/>
        <end position="108"/>
    </location>
</feature>
<dbReference type="InterPro" id="IPR014111">
    <property type="entry name" value="T4SS_TraF-like"/>
</dbReference>
<organism evidence="3 4">
    <name type="scientific">Providencia rustigianii</name>
    <dbReference type="NCBI Taxonomy" id="158850"/>
    <lineage>
        <taxon>Bacteria</taxon>
        <taxon>Pseudomonadati</taxon>
        <taxon>Pseudomonadota</taxon>
        <taxon>Gammaproteobacteria</taxon>
        <taxon>Enterobacterales</taxon>
        <taxon>Morganellaceae</taxon>
        <taxon>Providencia</taxon>
    </lineage>
</organism>
<feature type="signal peptide" evidence="2">
    <location>
        <begin position="1"/>
        <end position="28"/>
    </location>
</feature>
<feature type="compositionally biased region" description="Basic and acidic residues" evidence="1">
    <location>
        <begin position="54"/>
        <end position="89"/>
    </location>
</feature>
<dbReference type="Pfam" id="PF13728">
    <property type="entry name" value="TraF"/>
    <property type="match status" value="1"/>
</dbReference>
<dbReference type="OrthoDB" id="5559625at2"/>
<name>A0A379FYH9_9GAMM</name>
<accession>A0A379FYH9</accession>
<dbReference type="NCBIfam" id="TIGR02740">
    <property type="entry name" value="TraF-like"/>
    <property type="match status" value="1"/>
</dbReference>
<keyword evidence="2" id="KW-0732">Signal</keyword>
<proteinExistence type="predicted"/>
<dbReference type="Proteomes" id="UP000255129">
    <property type="component" value="Unassembled WGS sequence"/>
</dbReference>
<evidence type="ECO:0000256" key="1">
    <source>
        <dbReference type="SAM" id="MobiDB-lite"/>
    </source>
</evidence>
<dbReference type="AlphaFoldDB" id="A0A379FYH9"/>
<reference evidence="3 4" key="1">
    <citation type="submission" date="2018-06" db="EMBL/GenBank/DDBJ databases">
        <authorList>
            <consortium name="Pathogen Informatics"/>
            <person name="Doyle S."/>
        </authorList>
    </citation>
    <scope>NUCLEOTIDE SEQUENCE [LARGE SCALE GENOMIC DNA]</scope>
    <source>
        <strain evidence="3 4">NCTC12026</strain>
    </source>
</reference>
<evidence type="ECO:0000313" key="4">
    <source>
        <dbReference type="Proteomes" id="UP000255129"/>
    </source>
</evidence>
<protein>
    <submittedName>
        <fullName evidence="3">Conjugal pilus assembly protein TraF</fullName>
    </submittedName>
</protein>
<gene>
    <name evidence="3" type="ORF">NCTC12026_00076</name>
</gene>
<dbReference type="InterPro" id="IPR039555">
    <property type="entry name" value="TraF/TrbB"/>
</dbReference>
<feature type="chain" id="PRO_5016837535" evidence="2">
    <location>
        <begin position="29"/>
        <end position="363"/>
    </location>
</feature>